<keyword evidence="5" id="KW-0408">Iron</keyword>
<dbReference type="GO" id="GO:0051539">
    <property type="term" value="F:4 iron, 4 sulfur cluster binding"/>
    <property type="evidence" value="ECO:0007669"/>
    <property type="project" value="UniProtKB-KW"/>
</dbReference>
<dbReference type="PANTHER" id="PTHR30454:SF0">
    <property type="entry name" value="4-HYDROXY-3-METHYLBUT-2-EN-1-YL DIPHOSPHATE SYNTHASE (FERREDOXIN), CHLOROPLASTIC"/>
    <property type="match status" value="1"/>
</dbReference>
<dbReference type="AlphaFoldDB" id="A0A7J7GAK0"/>
<evidence type="ECO:0000313" key="11">
    <source>
        <dbReference type="Proteomes" id="UP000593564"/>
    </source>
</evidence>
<feature type="domain" description="IspG TIM-barrel" evidence="8">
    <location>
        <begin position="182"/>
        <end position="319"/>
    </location>
</feature>
<dbReference type="InterPro" id="IPR017178">
    <property type="entry name" value="IspG_atypical"/>
</dbReference>
<keyword evidence="3" id="KW-0479">Metal-binding</keyword>
<proteinExistence type="inferred from homology"/>
<name>A0A7J7GAK0_CAMSI</name>
<dbReference type="GO" id="GO:0009507">
    <property type="term" value="C:chloroplast"/>
    <property type="evidence" value="ECO:0007669"/>
    <property type="project" value="TreeGrafter"/>
</dbReference>
<comment type="cofactor">
    <cofactor evidence="1">
        <name>[4Fe-4S] cluster</name>
        <dbReference type="ChEBI" id="CHEBI:49883"/>
    </cofactor>
</comment>
<evidence type="ECO:0000256" key="3">
    <source>
        <dbReference type="ARBA" id="ARBA00022723"/>
    </source>
</evidence>
<dbReference type="InterPro" id="IPR004588">
    <property type="entry name" value="IspG_bac-typ"/>
</dbReference>
<dbReference type="SUPFAM" id="SSF56014">
    <property type="entry name" value="Nitrite and sulphite reductase 4Fe-4S domain-like"/>
    <property type="match status" value="1"/>
</dbReference>
<gene>
    <name evidence="10" type="ORF">HYC85_025279</name>
</gene>
<feature type="domain" description="IspG C-terminal" evidence="9">
    <location>
        <begin position="556"/>
        <end position="617"/>
    </location>
</feature>
<dbReference type="InterPro" id="IPR058579">
    <property type="entry name" value="IspG_C"/>
</dbReference>
<dbReference type="GO" id="GO:0005506">
    <property type="term" value="F:iron ion binding"/>
    <property type="evidence" value="ECO:0007669"/>
    <property type="project" value="InterPro"/>
</dbReference>
<dbReference type="Gene3D" id="3.20.20.20">
    <property type="entry name" value="Dihydropteroate synthase-like"/>
    <property type="match status" value="2"/>
</dbReference>
<evidence type="ECO:0000256" key="1">
    <source>
        <dbReference type="ARBA" id="ARBA00001966"/>
    </source>
</evidence>
<dbReference type="Pfam" id="PF04551">
    <property type="entry name" value="GcpE"/>
    <property type="match status" value="2"/>
</dbReference>
<keyword evidence="7" id="KW-0414">Isoprene biosynthesis</keyword>
<dbReference type="Proteomes" id="UP000593564">
    <property type="component" value="Unassembled WGS sequence"/>
</dbReference>
<dbReference type="InterPro" id="IPR045854">
    <property type="entry name" value="NO2/SO3_Rdtase_4Fe4S_sf"/>
</dbReference>
<dbReference type="EMBL" id="JACBKZ010000012">
    <property type="protein sequence ID" value="KAF5937773.1"/>
    <property type="molecule type" value="Genomic_DNA"/>
</dbReference>
<evidence type="ECO:0000256" key="4">
    <source>
        <dbReference type="ARBA" id="ARBA00023002"/>
    </source>
</evidence>
<dbReference type="Pfam" id="PF26540">
    <property type="entry name" value="GcpE_C"/>
    <property type="match status" value="1"/>
</dbReference>
<dbReference type="GO" id="GO:0019288">
    <property type="term" value="P:isopentenyl diphosphate biosynthetic process, methylerythritol 4-phosphate pathway"/>
    <property type="evidence" value="ECO:0007669"/>
    <property type="project" value="TreeGrafter"/>
</dbReference>
<evidence type="ECO:0000259" key="9">
    <source>
        <dbReference type="Pfam" id="PF26540"/>
    </source>
</evidence>
<dbReference type="GO" id="GO:0016114">
    <property type="term" value="P:terpenoid biosynthetic process"/>
    <property type="evidence" value="ECO:0007669"/>
    <property type="project" value="InterPro"/>
</dbReference>
<keyword evidence="2" id="KW-0004">4Fe-4S</keyword>
<dbReference type="InterPro" id="IPR011005">
    <property type="entry name" value="Dihydropteroate_synth-like_sf"/>
</dbReference>
<evidence type="ECO:0000256" key="6">
    <source>
        <dbReference type="ARBA" id="ARBA00023014"/>
    </source>
</evidence>
<accession>A0A7J7GAK0</accession>
<sequence>MATGAVPASFTGLKSRDHGLGFVRSMDFVKVCDLQRVKFRRTKVSVIRNSNPGSEIAELQPASEGSPLVVPRQKYCESIHKTVRRKTRTVMVGNVAIGSEHPIRVQTMTTTDTKDVDATVEQVMRIADTGADIVRITVQGKREADAFIPYLWWQTFTLPPLLHCELLNALTKFVSTLETLVFTPLVEKCKKYGRAMRIGTNHGSLSDRIMSYYGDSPRGMVESAFEFARICRKLDFHNFLFSMKASNPVVMVQAYRLLVAEMYVQGWDYPLHLGVTEAGEGEDGRMKSAIGIGTLLQDGLGDTIRVSLTEPPEEEIDPCRRLAKLHLKRRTGGTLISNAELVNYQYKRRSDFNFGDLGEEVDYRGVLHRDGSVLMSVSMDQLKTPELLYKSLAAKLVVGMPFKRLALKRLIEISMGVIAPLSEQLTKPLPNAMVLVRAWLCLLRGDEPYEDLDILKNVDATMVLHDLPYTEDKISRVHAARRLFEFLSENALDFPVIHHIQFPKGIHRDDLVIGAGSNAGALLVDGLGDGVLLEAPDQDFDFLRNTSFNLLQGCRMRNTKTIAIMGCIVNGPGEMADADFGYVGGAPGKIDLYVGKMVVKRGIEMEHATDALIQLIKDNGRWVDPAAEED</sequence>
<dbReference type="GO" id="GO:0046429">
    <property type="term" value="F:4-hydroxy-3-methylbut-2-en-1-yl diphosphate synthase activity (ferredoxin)"/>
    <property type="evidence" value="ECO:0007669"/>
    <property type="project" value="InterPro"/>
</dbReference>
<evidence type="ECO:0000256" key="2">
    <source>
        <dbReference type="ARBA" id="ARBA00022485"/>
    </source>
</evidence>
<keyword evidence="6" id="KW-0411">Iron-sulfur</keyword>
<evidence type="ECO:0000313" key="10">
    <source>
        <dbReference type="EMBL" id="KAF5937773.1"/>
    </source>
</evidence>
<keyword evidence="4" id="KW-0560">Oxidoreductase</keyword>
<evidence type="ECO:0000256" key="5">
    <source>
        <dbReference type="ARBA" id="ARBA00023004"/>
    </source>
</evidence>
<dbReference type="PIRSF" id="PIRSF037336">
    <property type="entry name" value="IspG_like"/>
    <property type="match status" value="1"/>
</dbReference>
<dbReference type="InterPro" id="IPR058578">
    <property type="entry name" value="IspG_TIM"/>
</dbReference>
<feature type="domain" description="IspG TIM-barrel" evidence="8">
    <location>
        <begin position="87"/>
        <end position="147"/>
    </location>
</feature>
<comment type="caution">
    <text evidence="10">The sequence shown here is derived from an EMBL/GenBank/DDBJ whole genome shotgun (WGS) entry which is preliminary data.</text>
</comment>
<dbReference type="HAMAP" id="MF_00159">
    <property type="entry name" value="IspG"/>
    <property type="match status" value="1"/>
</dbReference>
<protein>
    <recommendedName>
        <fullName evidence="12">4-hydroxy-3-methylbut-2-en-1-yl diphosphate synthase</fullName>
    </recommendedName>
</protein>
<evidence type="ECO:0000259" key="8">
    <source>
        <dbReference type="Pfam" id="PF04551"/>
    </source>
</evidence>
<evidence type="ECO:0008006" key="12">
    <source>
        <dbReference type="Google" id="ProtNLM"/>
    </source>
</evidence>
<dbReference type="PANTHER" id="PTHR30454">
    <property type="entry name" value="4-HYDROXY-3-METHYLBUT-2-EN-1-YL DIPHOSPHATE SYNTHASE"/>
    <property type="match status" value="1"/>
</dbReference>
<dbReference type="Gene3D" id="3.30.413.10">
    <property type="entry name" value="Sulfite Reductase Hemoprotein, domain 1"/>
    <property type="match status" value="1"/>
</dbReference>
<keyword evidence="11" id="KW-1185">Reference proteome</keyword>
<reference evidence="10 11" key="2">
    <citation type="submission" date="2020-07" db="EMBL/GenBank/DDBJ databases">
        <title>Genome assembly of wild tea tree DASZ reveals pedigree and selection history of tea varieties.</title>
        <authorList>
            <person name="Zhang W."/>
        </authorList>
    </citation>
    <scope>NUCLEOTIDE SEQUENCE [LARGE SCALE GENOMIC DNA]</scope>
    <source>
        <strain evidence="11">cv. G240</strain>
        <tissue evidence="10">Leaf</tissue>
    </source>
</reference>
<reference evidence="11" key="1">
    <citation type="journal article" date="2020" name="Nat. Commun.">
        <title>Genome assembly of wild tea tree DASZ reveals pedigree and selection history of tea varieties.</title>
        <authorList>
            <person name="Zhang W."/>
            <person name="Zhang Y."/>
            <person name="Qiu H."/>
            <person name="Guo Y."/>
            <person name="Wan H."/>
            <person name="Zhang X."/>
            <person name="Scossa F."/>
            <person name="Alseekh S."/>
            <person name="Zhang Q."/>
            <person name="Wang P."/>
            <person name="Xu L."/>
            <person name="Schmidt M.H."/>
            <person name="Jia X."/>
            <person name="Li D."/>
            <person name="Zhu A."/>
            <person name="Guo F."/>
            <person name="Chen W."/>
            <person name="Ni D."/>
            <person name="Usadel B."/>
            <person name="Fernie A.R."/>
            <person name="Wen W."/>
        </authorList>
    </citation>
    <scope>NUCLEOTIDE SEQUENCE [LARGE SCALE GENOMIC DNA]</scope>
    <source>
        <strain evidence="11">cv. G240</strain>
    </source>
</reference>
<evidence type="ECO:0000256" key="7">
    <source>
        <dbReference type="ARBA" id="ARBA00023229"/>
    </source>
</evidence>
<organism evidence="10 11">
    <name type="scientific">Camellia sinensis</name>
    <name type="common">Tea plant</name>
    <name type="synonym">Thea sinensis</name>
    <dbReference type="NCBI Taxonomy" id="4442"/>
    <lineage>
        <taxon>Eukaryota</taxon>
        <taxon>Viridiplantae</taxon>
        <taxon>Streptophyta</taxon>
        <taxon>Embryophyta</taxon>
        <taxon>Tracheophyta</taxon>
        <taxon>Spermatophyta</taxon>
        <taxon>Magnoliopsida</taxon>
        <taxon>eudicotyledons</taxon>
        <taxon>Gunneridae</taxon>
        <taxon>Pentapetalae</taxon>
        <taxon>asterids</taxon>
        <taxon>Ericales</taxon>
        <taxon>Theaceae</taxon>
        <taxon>Camellia</taxon>
    </lineage>
</organism>